<dbReference type="InterPro" id="IPR045584">
    <property type="entry name" value="Pilin-like"/>
</dbReference>
<keyword evidence="3" id="KW-1185">Reference proteome</keyword>
<keyword evidence="1" id="KW-0472">Membrane</keyword>
<evidence type="ECO:0000256" key="1">
    <source>
        <dbReference type="SAM" id="Phobius"/>
    </source>
</evidence>
<dbReference type="RefSeq" id="WP_161057738.1">
    <property type="nucleotide sequence ID" value="NZ_WWCT01000029.1"/>
</dbReference>
<sequence length="307" mass="32799">MKILTVKRVRGFTLVEAIVVMVLTGILAGIMVLFIRNPVNSYVDTAARAELTDVADIALRRMTREIRTAVPNSIRLNIVGNTSFLEFIPSHAGGRYLAKEDGAAPVSPPGAQQHQWLDFTNAATQFEVVGPMPPAPYAIVRGDFIIISNFGTGFTNGDAYALNANNRAVVGQVNNKVITLTNNPFASVTPPASNRFIVAGQPVTFACTNDPVTGRGQLRRFSNYDFPPNQVDPGTLNLLGQSTPQQVQMTLMADNVVGCNFSVVAMANRQAALVGLGIALARAKPGAAANDLETVTLAQQIHVDNTP</sequence>
<dbReference type="InterPro" id="IPR012902">
    <property type="entry name" value="N_methyl_site"/>
</dbReference>
<dbReference type="SUPFAM" id="SSF54523">
    <property type="entry name" value="Pili subunits"/>
    <property type="match status" value="1"/>
</dbReference>
<dbReference type="Proteomes" id="UP000642144">
    <property type="component" value="Unassembled WGS sequence"/>
</dbReference>
<feature type="transmembrane region" description="Helical" evidence="1">
    <location>
        <begin position="12"/>
        <end position="35"/>
    </location>
</feature>
<protein>
    <submittedName>
        <fullName evidence="2">Prepilin-type cleavage/methylation domain-containing protein</fullName>
    </submittedName>
</protein>
<evidence type="ECO:0000313" key="2">
    <source>
        <dbReference type="EMBL" id="MYN30031.1"/>
    </source>
</evidence>
<gene>
    <name evidence="2" type="ORF">GTP69_26840</name>
</gene>
<reference evidence="2 3" key="1">
    <citation type="submission" date="2019-12" db="EMBL/GenBank/DDBJ databases">
        <title>Novel species isolated from a subtropical stream in China.</title>
        <authorList>
            <person name="Lu H."/>
        </authorList>
    </citation>
    <scope>NUCLEOTIDE SEQUENCE [LARGE SCALE GENOMIC DNA]</scope>
    <source>
        <strain evidence="2 3">CY42W</strain>
    </source>
</reference>
<dbReference type="EMBL" id="WWCT01000029">
    <property type="protein sequence ID" value="MYN30031.1"/>
    <property type="molecule type" value="Genomic_DNA"/>
</dbReference>
<accession>A0ABW9W7Z2</accession>
<evidence type="ECO:0000313" key="3">
    <source>
        <dbReference type="Proteomes" id="UP000642144"/>
    </source>
</evidence>
<proteinExistence type="predicted"/>
<keyword evidence="1" id="KW-1133">Transmembrane helix</keyword>
<name>A0ABW9W7Z2_9BURK</name>
<comment type="caution">
    <text evidence="2">The sequence shown here is derived from an EMBL/GenBank/DDBJ whole genome shotgun (WGS) entry which is preliminary data.</text>
</comment>
<keyword evidence="1" id="KW-0812">Transmembrane</keyword>
<dbReference type="PROSITE" id="PS00409">
    <property type="entry name" value="PROKAR_NTER_METHYL"/>
    <property type="match status" value="1"/>
</dbReference>
<organism evidence="2 3">
    <name type="scientific">Duganella levis</name>
    <dbReference type="NCBI Taxonomy" id="2692169"/>
    <lineage>
        <taxon>Bacteria</taxon>
        <taxon>Pseudomonadati</taxon>
        <taxon>Pseudomonadota</taxon>
        <taxon>Betaproteobacteria</taxon>
        <taxon>Burkholderiales</taxon>
        <taxon>Oxalobacteraceae</taxon>
        <taxon>Telluria group</taxon>
        <taxon>Duganella</taxon>
    </lineage>
</organism>
<dbReference type="Pfam" id="PF07963">
    <property type="entry name" value="N_methyl"/>
    <property type="match status" value="1"/>
</dbReference>